<evidence type="ECO:0000313" key="2">
    <source>
        <dbReference type="Proteomes" id="UP001194746"/>
    </source>
</evidence>
<gene>
    <name evidence="1" type="ORF">FE257_001914</name>
</gene>
<accession>A0AAD4CD58</accession>
<dbReference type="EMBL" id="VCAU01000127">
    <property type="protein sequence ID" value="KAF9884284.1"/>
    <property type="molecule type" value="Genomic_DNA"/>
</dbReference>
<comment type="caution">
    <text evidence="1">The sequence shown here is derived from an EMBL/GenBank/DDBJ whole genome shotgun (WGS) entry which is preliminary data.</text>
</comment>
<dbReference type="SUPFAM" id="SSF53335">
    <property type="entry name" value="S-adenosyl-L-methionine-dependent methyltransferases"/>
    <property type="match status" value="1"/>
</dbReference>
<dbReference type="Gene3D" id="3.40.50.150">
    <property type="entry name" value="Vaccinia Virus protein VP39"/>
    <property type="match status" value="1"/>
</dbReference>
<reference evidence="1" key="2">
    <citation type="submission" date="2020-02" db="EMBL/GenBank/DDBJ databases">
        <authorList>
            <person name="Gilchrist C.L.M."/>
            <person name="Chooi Y.-H."/>
        </authorList>
    </citation>
    <scope>NUCLEOTIDE SEQUENCE</scope>
    <source>
        <strain evidence="1">MST-FP2251</strain>
    </source>
</reference>
<evidence type="ECO:0000313" key="1">
    <source>
        <dbReference type="EMBL" id="KAF9884284.1"/>
    </source>
</evidence>
<name>A0AAD4CD58_ASPNN</name>
<dbReference type="Proteomes" id="UP001194746">
    <property type="component" value="Unassembled WGS sequence"/>
</dbReference>
<protein>
    <recommendedName>
        <fullName evidence="3">Methyltransferase domain-containing protein</fullName>
    </recommendedName>
</protein>
<organism evidence="1 2">
    <name type="scientific">Aspergillus nanangensis</name>
    <dbReference type="NCBI Taxonomy" id="2582783"/>
    <lineage>
        <taxon>Eukaryota</taxon>
        <taxon>Fungi</taxon>
        <taxon>Dikarya</taxon>
        <taxon>Ascomycota</taxon>
        <taxon>Pezizomycotina</taxon>
        <taxon>Eurotiomycetes</taxon>
        <taxon>Eurotiomycetidae</taxon>
        <taxon>Eurotiales</taxon>
        <taxon>Aspergillaceae</taxon>
        <taxon>Aspergillus</taxon>
        <taxon>Aspergillus subgen. Circumdati</taxon>
    </lineage>
</organism>
<dbReference type="Pfam" id="PF13489">
    <property type="entry name" value="Methyltransf_23"/>
    <property type="match status" value="1"/>
</dbReference>
<reference evidence="1" key="1">
    <citation type="journal article" date="2019" name="Beilstein J. Org. Chem.">
        <title>Nanangenines: drimane sesquiterpenoids as the dominant metabolite cohort of a novel Australian fungus, Aspergillus nanangensis.</title>
        <authorList>
            <person name="Lacey H.J."/>
            <person name="Gilchrist C.L.M."/>
            <person name="Crombie A."/>
            <person name="Kalaitzis J.A."/>
            <person name="Vuong D."/>
            <person name="Rutledge P.J."/>
            <person name="Turner P."/>
            <person name="Pitt J.I."/>
            <person name="Lacey E."/>
            <person name="Chooi Y.H."/>
            <person name="Piggott A.M."/>
        </authorList>
    </citation>
    <scope>NUCLEOTIDE SEQUENCE</scope>
    <source>
        <strain evidence="1">MST-FP2251</strain>
    </source>
</reference>
<dbReference type="InterPro" id="IPR029063">
    <property type="entry name" value="SAM-dependent_MTases_sf"/>
</dbReference>
<proteinExistence type="predicted"/>
<keyword evidence="2" id="KW-1185">Reference proteome</keyword>
<sequence length="284" mass="32331">MTASKDIQELATSRGKYTLPFTEEEVARLRNQHEWIKGCCGGLLKAPVDLTRKGQRVLDSATADGYWMFDMQKLMPEGTEFVGFDIMPELQPPPDSLPSTINLQTQSLLEPFPESWQNAFDFVHQRAILPMFTKNEIIRILAQLIGCVKPGGWIQLIEGDASERLHDSRAEAFEMFHVFAESNMKSPKIGRFLANYLRDLGMVNIGYEGKDFPVGISQEKPELSMRGCKNISFVVNECMQNSTAEKMGMSEQQWEDLPSRLESDMRKYTAAVRYHIVWAQKPVN</sequence>
<evidence type="ECO:0008006" key="3">
    <source>
        <dbReference type="Google" id="ProtNLM"/>
    </source>
</evidence>
<dbReference type="AlphaFoldDB" id="A0AAD4CD58"/>